<dbReference type="SMART" id="SM00257">
    <property type="entry name" value="LysM"/>
    <property type="match status" value="1"/>
</dbReference>
<accession>A0A292YTG3</accession>
<dbReference type="OrthoDB" id="2377236at2"/>
<protein>
    <recommendedName>
        <fullName evidence="1">LysM domain-containing protein</fullName>
    </recommendedName>
</protein>
<dbReference type="Pfam" id="PF01476">
    <property type="entry name" value="LysM"/>
    <property type="match status" value="1"/>
</dbReference>
<dbReference type="InterPro" id="IPR018392">
    <property type="entry name" value="LysM"/>
</dbReference>
<dbReference type="CDD" id="cd00118">
    <property type="entry name" value="LysM"/>
    <property type="match status" value="1"/>
</dbReference>
<dbReference type="Proteomes" id="UP000217785">
    <property type="component" value="Unassembled WGS sequence"/>
</dbReference>
<organism evidence="2 3">
    <name type="scientific">Effusibacillus lacus</name>
    <dbReference type="NCBI Taxonomy" id="1348429"/>
    <lineage>
        <taxon>Bacteria</taxon>
        <taxon>Bacillati</taxon>
        <taxon>Bacillota</taxon>
        <taxon>Bacilli</taxon>
        <taxon>Bacillales</taxon>
        <taxon>Alicyclobacillaceae</taxon>
        <taxon>Effusibacillus</taxon>
    </lineage>
</organism>
<evidence type="ECO:0000313" key="2">
    <source>
        <dbReference type="EMBL" id="GAX91770.1"/>
    </source>
</evidence>
<feature type="domain" description="LysM" evidence="1">
    <location>
        <begin position="45"/>
        <end position="94"/>
    </location>
</feature>
<proteinExistence type="predicted"/>
<reference evidence="3" key="1">
    <citation type="submission" date="2017-07" db="EMBL/GenBank/DDBJ databases">
        <title>Draft genome sequence of Effusibacillus lacus strain skLN1.</title>
        <authorList>
            <person name="Watanabe M."/>
            <person name="Kojima H."/>
            <person name="Fukui M."/>
        </authorList>
    </citation>
    <scope>NUCLEOTIDE SEQUENCE [LARGE SCALE GENOMIC DNA]</scope>
    <source>
        <strain evidence="3">skLN1</strain>
    </source>
</reference>
<dbReference type="InterPro" id="IPR036779">
    <property type="entry name" value="LysM_dom_sf"/>
</dbReference>
<keyword evidence="3" id="KW-1185">Reference proteome</keyword>
<dbReference type="RefSeq" id="WP_096183881.1">
    <property type="nucleotide sequence ID" value="NZ_BDUF01000109.1"/>
</dbReference>
<evidence type="ECO:0000313" key="3">
    <source>
        <dbReference type="Proteomes" id="UP000217785"/>
    </source>
</evidence>
<sequence length="97" mass="10571">MKTIHFKRIKQKVKGVAILGSAVFFLVLSTSFLGGNEVYGSHETAVVVVQPGDTLWSIAKTHYPGKDVHEAIHHIKKSNGLSSAKLQIGTELRLSAF</sequence>
<comment type="caution">
    <text evidence="2">The sequence shown here is derived from an EMBL/GenBank/DDBJ whole genome shotgun (WGS) entry which is preliminary data.</text>
</comment>
<dbReference type="Gene3D" id="3.10.350.10">
    <property type="entry name" value="LysM domain"/>
    <property type="match status" value="1"/>
</dbReference>
<name>A0A292YTG3_9BACL</name>
<evidence type="ECO:0000259" key="1">
    <source>
        <dbReference type="PROSITE" id="PS51782"/>
    </source>
</evidence>
<dbReference type="PROSITE" id="PS51782">
    <property type="entry name" value="LYSM"/>
    <property type="match status" value="1"/>
</dbReference>
<dbReference type="AlphaFoldDB" id="A0A292YTG3"/>
<dbReference type="SUPFAM" id="SSF54106">
    <property type="entry name" value="LysM domain"/>
    <property type="match status" value="1"/>
</dbReference>
<dbReference type="EMBL" id="BDUF01000109">
    <property type="protein sequence ID" value="GAX91770.1"/>
    <property type="molecule type" value="Genomic_DNA"/>
</dbReference>
<gene>
    <name evidence="2" type="ORF">EFBL_3461</name>
</gene>